<evidence type="ECO:0000313" key="6">
    <source>
        <dbReference type="RefSeq" id="XP_016974957.1"/>
    </source>
</evidence>
<evidence type="ECO:0000256" key="1">
    <source>
        <dbReference type="ARBA" id="ARBA00009995"/>
    </source>
</evidence>
<keyword evidence="3" id="KW-0808">Transferase</keyword>
<protein>
    <submittedName>
        <fullName evidence="6">UDP-glucuronosyltransferase-like</fullName>
    </submittedName>
</protein>
<dbReference type="InterPro" id="IPR002213">
    <property type="entry name" value="UDP_glucos_trans"/>
</dbReference>
<evidence type="ECO:0000256" key="3">
    <source>
        <dbReference type="ARBA" id="ARBA00022679"/>
    </source>
</evidence>
<dbReference type="RefSeq" id="XP_016974957.1">
    <property type="nucleotide sequence ID" value="XM_017119468.1"/>
</dbReference>
<dbReference type="Pfam" id="PF00201">
    <property type="entry name" value="UDPGT"/>
    <property type="match status" value="1"/>
</dbReference>
<feature type="signal peptide" evidence="5">
    <location>
        <begin position="1"/>
        <end position="27"/>
    </location>
</feature>
<keyword evidence="4" id="KW-0812">Transmembrane</keyword>
<keyword evidence="4" id="KW-1133">Transmembrane helix</keyword>
<keyword evidence="2" id="KW-0328">Glycosyltransferase</keyword>
<feature type="chain" id="PRO_5027759711" evidence="5">
    <location>
        <begin position="28"/>
        <end position="526"/>
    </location>
</feature>
<dbReference type="RefSeq" id="XP_016974957.2">
    <property type="nucleotide sequence ID" value="XM_017119468.2"/>
</dbReference>
<sequence>MSGGSGIAGLLLPALIFGLLGPKLAETENILAIFSYTFGSSYLLITPYLKSLAQRGHQLTVISSVSEMPHIEGVHHIRVPKLDMLMEELLDYDFDLKLSKWMEAQFVSEYFYNCSRYVLGDPGVQELLHNSSAQYSMVILEASHTDALYGFSQHFNAPLVGIAAYGSAWNIDFLVGNSAPSIYEPMSALGYSPGHSLMEKWHNLIFITEERLVERFIYLPDQIDLYKQYFPEASASIHDLRRRFSLILINQHFSMGRVRSNVPNIVEVAGMHLAEPTKPLDLELKLLLDEAEHGVIYFSMGLQVLDKWLPPGMQNTLLAAFAQLKQQVIWKSNNPALFNNSKNVYARSYFPQREILNHPNVKLFINHAGVLSTIEAVHYAVPQLCIPLYYDQFQNTKRMEQLGVARSLDYTDLTSDGVVMVIENMLLNASYKQNARDLSNRFHDQPMSAMETAIWWTEYILRHKGADHMRIAEQEMSLMQYYNVDVVSVLFGRIGLSAMIVIFLGWKLVALATRNLEYRFNVPMIR</sequence>
<dbReference type="PANTHER" id="PTHR48043">
    <property type="entry name" value="EG:EG0003.4 PROTEIN-RELATED"/>
    <property type="match status" value="1"/>
</dbReference>
<dbReference type="AlphaFoldDB" id="A0A6P4EA56"/>
<evidence type="ECO:0000256" key="5">
    <source>
        <dbReference type="SAM" id="SignalP"/>
    </source>
</evidence>
<dbReference type="PANTHER" id="PTHR48043:SF145">
    <property type="entry name" value="FI06409P-RELATED"/>
    <property type="match status" value="1"/>
</dbReference>
<dbReference type="SUPFAM" id="SSF53756">
    <property type="entry name" value="UDP-Glycosyltransferase/glycogen phosphorylase"/>
    <property type="match status" value="1"/>
</dbReference>
<name>A0A6P4EA56_DRORH</name>
<feature type="transmembrane region" description="Helical" evidence="4">
    <location>
        <begin position="486"/>
        <end position="509"/>
    </location>
</feature>
<proteinExistence type="inferred from homology"/>
<dbReference type="OrthoDB" id="5835829at2759"/>
<evidence type="ECO:0000256" key="4">
    <source>
        <dbReference type="SAM" id="Phobius"/>
    </source>
</evidence>
<dbReference type="FunFam" id="3.40.50.2000:FF:000021">
    <property type="entry name" value="UDP-glucuronosyltransferase"/>
    <property type="match status" value="1"/>
</dbReference>
<keyword evidence="4" id="KW-0472">Membrane</keyword>
<dbReference type="InterPro" id="IPR050271">
    <property type="entry name" value="UDP-glycosyltransferase"/>
</dbReference>
<dbReference type="CDD" id="cd03784">
    <property type="entry name" value="GT1_Gtf-like"/>
    <property type="match status" value="1"/>
</dbReference>
<keyword evidence="5" id="KW-0732">Signal</keyword>
<reference evidence="6" key="1">
    <citation type="submission" date="2025-08" db="UniProtKB">
        <authorList>
            <consortium name="RefSeq"/>
        </authorList>
    </citation>
    <scope>IDENTIFICATION</scope>
</reference>
<organism evidence="6">
    <name type="scientific">Drosophila rhopaloa</name>
    <name type="common">Fruit fly</name>
    <dbReference type="NCBI Taxonomy" id="1041015"/>
    <lineage>
        <taxon>Eukaryota</taxon>
        <taxon>Metazoa</taxon>
        <taxon>Ecdysozoa</taxon>
        <taxon>Arthropoda</taxon>
        <taxon>Hexapoda</taxon>
        <taxon>Insecta</taxon>
        <taxon>Pterygota</taxon>
        <taxon>Neoptera</taxon>
        <taxon>Endopterygota</taxon>
        <taxon>Diptera</taxon>
        <taxon>Brachycera</taxon>
        <taxon>Muscomorpha</taxon>
        <taxon>Ephydroidea</taxon>
        <taxon>Drosophilidae</taxon>
        <taxon>Drosophila</taxon>
        <taxon>Sophophora</taxon>
    </lineage>
</organism>
<dbReference type="GO" id="GO:0008194">
    <property type="term" value="F:UDP-glycosyltransferase activity"/>
    <property type="evidence" value="ECO:0007669"/>
    <property type="project" value="InterPro"/>
</dbReference>
<evidence type="ECO:0000256" key="2">
    <source>
        <dbReference type="ARBA" id="ARBA00022676"/>
    </source>
</evidence>
<accession>A0A6P4EA56</accession>
<dbReference type="Gene3D" id="3.40.50.2000">
    <property type="entry name" value="Glycogen Phosphorylase B"/>
    <property type="match status" value="1"/>
</dbReference>
<comment type="similarity">
    <text evidence="1">Belongs to the UDP-glycosyltransferase family.</text>
</comment>
<gene>
    <name evidence="6" type="primary">LOC108041541</name>
</gene>